<accession>A0A366M8B6</accession>
<organism evidence="1 2">
    <name type="scientific">Candidatus Methanobinarius endosymbioticus</name>
    <dbReference type="NCBI Taxonomy" id="2006182"/>
    <lineage>
        <taxon>Archaea</taxon>
        <taxon>Methanobacteriati</taxon>
        <taxon>Methanobacteriota</taxon>
        <taxon>Methanomada group</taxon>
        <taxon>Methanobacteria</taxon>
        <taxon>Methanobacteriales</taxon>
        <taxon>Methanobacteriaceae</taxon>
        <taxon>Candidatus Methanobinarius</taxon>
    </lineage>
</organism>
<evidence type="ECO:0000313" key="2">
    <source>
        <dbReference type="Proteomes" id="UP000253099"/>
    </source>
</evidence>
<dbReference type="AlphaFoldDB" id="A0A366M8B6"/>
<sequence>MSVIDRDGQEVGKVDEIKGLIKTITINLDKGLFSRDKKTLIYAEIRNITDNVLLDIKIDLDD</sequence>
<comment type="caution">
    <text evidence="1">The sequence shown here is derived from an EMBL/GenBank/DDBJ whole genome shotgun (WGS) entry which is preliminary data.</text>
</comment>
<dbReference type="EMBL" id="NIZT01000070">
    <property type="protein sequence ID" value="RBQ22425.1"/>
    <property type="molecule type" value="Genomic_DNA"/>
</dbReference>
<proteinExistence type="predicted"/>
<gene>
    <name evidence="1" type="ORF">ALNOE001_21830</name>
</gene>
<evidence type="ECO:0008006" key="3">
    <source>
        <dbReference type="Google" id="ProtNLM"/>
    </source>
</evidence>
<evidence type="ECO:0000313" key="1">
    <source>
        <dbReference type="EMBL" id="RBQ22425.1"/>
    </source>
</evidence>
<reference evidence="1 2" key="1">
    <citation type="submission" date="2018-06" db="EMBL/GenBank/DDBJ databases">
        <title>Genomic insight into two independent archaeal endosymbiosis events.</title>
        <authorList>
            <person name="Lind A.E."/>
            <person name="Lewis W.H."/>
            <person name="Spang A."/>
            <person name="Guy L."/>
            <person name="Embley M.T."/>
            <person name="Ettema T.J.G."/>
        </authorList>
    </citation>
    <scope>NUCLEOTIDE SEQUENCE [LARGE SCALE GENOMIC DNA]</scope>
    <source>
        <strain evidence="1">NOE</strain>
    </source>
</reference>
<keyword evidence="2" id="KW-1185">Reference proteome</keyword>
<dbReference type="Proteomes" id="UP000253099">
    <property type="component" value="Unassembled WGS sequence"/>
</dbReference>
<protein>
    <recommendedName>
        <fullName evidence="3">PRC-barrel domain-containing protein</fullName>
    </recommendedName>
</protein>
<name>A0A366M8B6_9EURY</name>